<accession>A0A386UIY4</accession>
<protein>
    <submittedName>
        <fullName evidence="1">Uncharacterized protein</fullName>
    </submittedName>
</protein>
<gene>
    <name evidence="1" type="ORF">PY32053_00751</name>
</gene>
<reference evidence="2" key="1">
    <citation type="submission" date="2018-07" db="EMBL/GenBank/DDBJ databases">
        <title>Genome Structure of the Opportunistic Pathogen Paracoccus yeei (Alphaproteobacteria) and Identification of Putative Virulence Factors.</title>
        <authorList>
            <person name="Lasek R."/>
            <person name="Szuplewska M."/>
            <person name="Mitura M."/>
            <person name="Decewicz P."/>
            <person name="Chmielowska C."/>
            <person name="Pawlot A."/>
            <person name="Sentkowska D."/>
            <person name="Czarnecki J."/>
            <person name="Bartosik D."/>
        </authorList>
    </citation>
    <scope>NUCLEOTIDE SEQUENCE [LARGE SCALE GENOMIC DNA]</scope>
    <source>
        <strain evidence="2">CCUG 32053</strain>
    </source>
</reference>
<sequence length="39" mass="4619">MHALAFIVTNLRTGETRVLTRRQLDTFFDGRNARDWRIA</sequence>
<evidence type="ECO:0000313" key="2">
    <source>
        <dbReference type="Proteomes" id="UP000272010"/>
    </source>
</evidence>
<dbReference type="AlphaFoldDB" id="A0A386UIY4"/>
<name>A0A386UIY4_9RHOB</name>
<proteinExistence type="predicted"/>
<dbReference type="EMBL" id="CP031078">
    <property type="protein sequence ID" value="AYF00426.1"/>
    <property type="molecule type" value="Genomic_DNA"/>
</dbReference>
<evidence type="ECO:0000313" key="1">
    <source>
        <dbReference type="EMBL" id="AYF00426.1"/>
    </source>
</evidence>
<organism evidence="1 2">
    <name type="scientific">Paracoccus yeei</name>
    <dbReference type="NCBI Taxonomy" id="147645"/>
    <lineage>
        <taxon>Bacteria</taxon>
        <taxon>Pseudomonadati</taxon>
        <taxon>Pseudomonadota</taxon>
        <taxon>Alphaproteobacteria</taxon>
        <taxon>Rhodobacterales</taxon>
        <taxon>Paracoccaceae</taxon>
        <taxon>Paracoccus</taxon>
    </lineage>
</organism>
<dbReference type="Proteomes" id="UP000272010">
    <property type="component" value="Chromosome"/>
</dbReference>